<proteinExistence type="predicted"/>
<accession>A0AAJ0FTS4</accession>
<feature type="compositionally biased region" description="Polar residues" evidence="1">
    <location>
        <begin position="142"/>
        <end position="159"/>
    </location>
</feature>
<dbReference type="Proteomes" id="UP001251528">
    <property type="component" value="Unassembled WGS sequence"/>
</dbReference>
<evidence type="ECO:0000256" key="1">
    <source>
        <dbReference type="SAM" id="MobiDB-lite"/>
    </source>
</evidence>
<organism evidence="2 3">
    <name type="scientific">Conoideocrella luteorostrata</name>
    <dbReference type="NCBI Taxonomy" id="1105319"/>
    <lineage>
        <taxon>Eukaryota</taxon>
        <taxon>Fungi</taxon>
        <taxon>Dikarya</taxon>
        <taxon>Ascomycota</taxon>
        <taxon>Pezizomycotina</taxon>
        <taxon>Sordariomycetes</taxon>
        <taxon>Hypocreomycetidae</taxon>
        <taxon>Hypocreales</taxon>
        <taxon>Clavicipitaceae</taxon>
        <taxon>Conoideocrella</taxon>
    </lineage>
</organism>
<dbReference type="EMBL" id="JASWJB010000092">
    <property type="protein sequence ID" value="KAK2599043.1"/>
    <property type="molecule type" value="Genomic_DNA"/>
</dbReference>
<sequence>MDEDSYSMDEISRRIHEGSYSRYEIGILIDESSRSMDKISRLIEGSHSMDEMSGFIDEGSYSMDEMSGFIDEGSYSMDKMSRLKLKVVVSRRAEDQYSSSQGPYDVTEHYIGQAPSEDLSRGEQQTAEEYHHRPTRLDQQGRVVTNSGDATPSDYSSSDDAQLFTDIRVAINANFETVSSSDSGPSDDELGNTTEFGRATRESKLRPQKKTGKQANEQPPNDGVKWLDARLLNPRAYLGILDKLKEEVLARSMLKFYSVETYDISSMQEFSFRSSIDIPFPEQSSRKVCRDQDVESIFNAAKRNVTSENLNSNYILNDMVHLIETRNTILRVCDNIDAMKAAMYCEERISILVRDHFRINVARLISIEIYTILELAAASEKALLNLLEAREPLRSLINGPTIKIIDICMTFERIFGLGPVAISFIDRWRLTVQILDLAVASYATAHVGDLQFKSFELHGLLPQQLLFRQRSFQCLEGFLSGNKAWVLEKQDVSNRSSEEPKLYVSTKAETFADIWGPMWRSSLEGPESSDGFQYWVGNGVILPWSHQSSETDSQLIIHDHEVLCHWMSCTNSPKINDSPGTRGQPIKHDSTLLIGAGTRLSSKDCGLSINIVKQQLKDAGLLHIPGTIPRAKHLDAENYTLQGSWSGVTVGAQRSYKIRERTWKQTLVEAWKNDPESRNPQWLEQFLGVEVSACTLNARRRRLISIIGSQTMRKYLESCSVRWVSQECREAFFKSLEPADHTAFYRLWREHEADDGWRKSMGKAISLCLDVLSETGDKSRGFDIFWVHGTPAGQSMVTLSPSEHTWVGFLKDSPDCCTMAVFENVCLEMDKYAVRRCRKIMETETAISATYTVLQTKICFNEDLVAIRKARLYNASNSPYNYRCRLSSLEPDARFSFGENGRLCRIPVSTNADRDLLLMKWKPPNMLHVAASLFGNARVQHHEYLVDEQLETSPVDVIIFSSKGGFSQAHHMREKTPVPPIRKRSPTRHVQMGQMLDSQPINWTRLIPSDKVSNVSQGSYDLPHREATT</sequence>
<keyword evidence="3" id="KW-1185">Reference proteome</keyword>
<name>A0AAJ0FTS4_9HYPO</name>
<comment type="caution">
    <text evidence="2">The sequence shown here is derived from an EMBL/GenBank/DDBJ whole genome shotgun (WGS) entry which is preliminary data.</text>
</comment>
<gene>
    <name evidence="2" type="ORF">QQS21_005510</name>
</gene>
<dbReference type="AlphaFoldDB" id="A0AAJ0FTS4"/>
<evidence type="ECO:0000313" key="2">
    <source>
        <dbReference type="EMBL" id="KAK2599043.1"/>
    </source>
</evidence>
<reference evidence="2" key="1">
    <citation type="submission" date="2023-06" db="EMBL/GenBank/DDBJ databases">
        <title>Conoideocrella luteorostrata (Hypocreales: Clavicipitaceae), a potential biocontrol fungus for elongate hemlock scale in United States Christmas tree production areas.</title>
        <authorList>
            <person name="Barrett H."/>
            <person name="Lovett B."/>
            <person name="Macias A.M."/>
            <person name="Stajich J.E."/>
            <person name="Kasson M.T."/>
        </authorList>
    </citation>
    <scope>NUCLEOTIDE SEQUENCE</scope>
    <source>
        <strain evidence="2">ARSEF 14590</strain>
    </source>
</reference>
<feature type="region of interest" description="Disordered" evidence="1">
    <location>
        <begin position="177"/>
        <end position="224"/>
    </location>
</feature>
<feature type="region of interest" description="Disordered" evidence="1">
    <location>
        <begin position="117"/>
        <end position="159"/>
    </location>
</feature>
<evidence type="ECO:0000313" key="3">
    <source>
        <dbReference type="Proteomes" id="UP001251528"/>
    </source>
</evidence>
<protein>
    <submittedName>
        <fullName evidence="2">Uncharacterized protein</fullName>
    </submittedName>
</protein>